<dbReference type="Proteomes" id="UP000248798">
    <property type="component" value="Unassembled WGS sequence"/>
</dbReference>
<accession>A0A328FFB2</accession>
<protein>
    <recommendedName>
        <fullName evidence="6">Tyr recombinase domain-containing protein</fullName>
    </recommendedName>
</protein>
<sequence length="46" mass="5026">MASSGKVNTYTIKELLGHSSIEMTQRYAHLINGALRKAACVADEVF</sequence>
<evidence type="ECO:0000313" key="4">
    <source>
        <dbReference type="Proteomes" id="UP000248798"/>
    </source>
</evidence>
<dbReference type="InterPro" id="IPR013762">
    <property type="entry name" value="Integrase-like_cat_sf"/>
</dbReference>
<keyword evidence="5" id="KW-1185">Reference proteome</keyword>
<gene>
    <name evidence="3" type="ORF">DO021_05255</name>
    <name evidence="2" type="ORF">EYB58_07640</name>
</gene>
<reference evidence="3 4" key="1">
    <citation type="submission" date="2018-06" db="EMBL/GenBank/DDBJ databases">
        <title>Complete Genome Sequence of Desulfobacter hydrogenophilus (DSM3380).</title>
        <authorList>
            <person name="Marietou A."/>
            <person name="Schreiber L."/>
            <person name="Marshall I."/>
            <person name="Jorgensen B."/>
        </authorList>
    </citation>
    <scope>NUCLEOTIDE SEQUENCE [LARGE SCALE GENOMIC DNA]</scope>
    <source>
        <strain evidence="3 4">DSM 3380</strain>
    </source>
</reference>
<name>A0A328FFB2_9BACT</name>
<evidence type="ECO:0000313" key="5">
    <source>
        <dbReference type="Proteomes" id="UP000293902"/>
    </source>
</evidence>
<dbReference type="EMBL" id="QLNI01000008">
    <property type="protein sequence ID" value="RAM03029.1"/>
    <property type="molecule type" value="Genomic_DNA"/>
</dbReference>
<keyword evidence="1" id="KW-0233">DNA recombination</keyword>
<reference evidence="2 5" key="2">
    <citation type="submission" date="2019-02" db="EMBL/GenBank/DDBJ databases">
        <title>Complete genome sequence of Desulfobacter hydrogenophilus AcRS1.</title>
        <authorList>
            <person name="Marietou A."/>
            <person name="Lund M.B."/>
            <person name="Marshall I.P.G."/>
            <person name="Schreiber L."/>
            <person name="Jorgensen B."/>
        </authorList>
    </citation>
    <scope>NUCLEOTIDE SEQUENCE [LARGE SCALE GENOMIC DNA]</scope>
    <source>
        <strain evidence="2 5">AcRS1</strain>
    </source>
</reference>
<evidence type="ECO:0000313" key="3">
    <source>
        <dbReference type="EMBL" id="RAM03029.1"/>
    </source>
</evidence>
<dbReference type="AlphaFoldDB" id="A0A328FFB2"/>
<dbReference type="GO" id="GO:0003677">
    <property type="term" value="F:DNA binding"/>
    <property type="evidence" value="ECO:0007669"/>
    <property type="project" value="InterPro"/>
</dbReference>
<organism evidence="3 4">
    <name type="scientific">Desulfobacter hydrogenophilus</name>
    <dbReference type="NCBI Taxonomy" id="2291"/>
    <lineage>
        <taxon>Bacteria</taxon>
        <taxon>Pseudomonadati</taxon>
        <taxon>Thermodesulfobacteriota</taxon>
        <taxon>Desulfobacteria</taxon>
        <taxon>Desulfobacterales</taxon>
        <taxon>Desulfobacteraceae</taxon>
        <taxon>Desulfobacter</taxon>
    </lineage>
</organism>
<dbReference type="EMBL" id="CP036313">
    <property type="protein sequence ID" value="QBH12792.1"/>
    <property type="molecule type" value="Genomic_DNA"/>
</dbReference>
<dbReference type="GO" id="GO:0015074">
    <property type="term" value="P:DNA integration"/>
    <property type="evidence" value="ECO:0007669"/>
    <property type="project" value="InterPro"/>
</dbReference>
<proteinExistence type="predicted"/>
<dbReference type="Proteomes" id="UP000293902">
    <property type="component" value="Chromosome"/>
</dbReference>
<dbReference type="Gene3D" id="1.10.443.10">
    <property type="entry name" value="Intergrase catalytic core"/>
    <property type="match status" value="1"/>
</dbReference>
<dbReference type="InterPro" id="IPR011010">
    <property type="entry name" value="DNA_brk_join_enz"/>
</dbReference>
<evidence type="ECO:0000256" key="1">
    <source>
        <dbReference type="ARBA" id="ARBA00023172"/>
    </source>
</evidence>
<evidence type="ECO:0008006" key="6">
    <source>
        <dbReference type="Google" id="ProtNLM"/>
    </source>
</evidence>
<dbReference type="OrthoDB" id="9789256at2"/>
<dbReference type="GO" id="GO:0006310">
    <property type="term" value="P:DNA recombination"/>
    <property type="evidence" value="ECO:0007669"/>
    <property type="project" value="UniProtKB-KW"/>
</dbReference>
<evidence type="ECO:0000313" key="2">
    <source>
        <dbReference type="EMBL" id="QBH12792.1"/>
    </source>
</evidence>
<dbReference type="SUPFAM" id="SSF56349">
    <property type="entry name" value="DNA breaking-rejoining enzymes"/>
    <property type="match status" value="1"/>
</dbReference>